<accession>A0AAI8HLL1</accession>
<dbReference type="Proteomes" id="UP000234366">
    <property type="component" value="Chromosome"/>
</dbReference>
<sequence>MHAAASFLRSHSLYMSIGRVITSYDMQKNHNAGVAVFSVFVGGYATLFAHSVLKLRRRGL</sequence>
<organism evidence="2 3">
    <name type="scientific">Bacillus siamensis</name>
    <dbReference type="NCBI Taxonomy" id="659243"/>
    <lineage>
        <taxon>Bacteria</taxon>
        <taxon>Bacillati</taxon>
        <taxon>Bacillota</taxon>
        <taxon>Bacilli</taxon>
        <taxon>Bacillales</taxon>
        <taxon>Bacillaceae</taxon>
        <taxon>Bacillus</taxon>
        <taxon>Bacillus amyloliquefaciens group</taxon>
    </lineage>
</organism>
<feature type="transmembrane region" description="Helical" evidence="1">
    <location>
        <begin position="32"/>
        <end position="53"/>
    </location>
</feature>
<reference evidence="2 3" key="1">
    <citation type="submission" date="2017-11" db="EMBL/GenBank/DDBJ databases">
        <title>Genome sequence and genome mining of multiple bioactive secondary metabolites from a deep sea-derived Bacillus siamensis SCSIO 05746.</title>
        <authorList>
            <person name="Pan H.-Q."/>
            <person name="Ju J.-H."/>
        </authorList>
    </citation>
    <scope>NUCLEOTIDE SEQUENCE [LARGE SCALE GENOMIC DNA]</scope>
    <source>
        <strain evidence="2 3">SCSIO 05746</strain>
    </source>
</reference>
<keyword evidence="3" id="KW-1185">Reference proteome</keyword>
<keyword evidence="1" id="KW-1133">Transmembrane helix</keyword>
<proteinExistence type="predicted"/>
<dbReference type="AlphaFoldDB" id="A0AAI8HLL1"/>
<dbReference type="EMBL" id="CP025001">
    <property type="protein sequence ID" value="AUJ76215.1"/>
    <property type="molecule type" value="Genomic_DNA"/>
</dbReference>
<dbReference type="KEGG" id="bsia:CWD84_04955"/>
<evidence type="ECO:0000313" key="3">
    <source>
        <dbReference type="Proteomes" id="UP000234366"/>
    </source>
</evidence>
<gene>
    <name evidence="2" type="ORF">CWD84_04955</name>
</gene>
<protein>
    <submittedName>
        <fullName evidence="2">Uncharacterized protein</fullName>
    </submittedName>
</protein>
<keyword evidence="1" id="KW-0472">Membrane</keyword>
<name>A0AAI8HLL1_9BACI</name>
<evidence type="ECO:0000256" key="1">
    <source>
        <dbReference type="SAM" id="Phobius"/>
    </source>
</evidence>
<keyword evidence="1" id="KW-0812">Transmembrane</keyword>
<evidence type="ECO:0000313" key="2">
    <source>
        <dbReference type="EMBL" id="AUJ76215.1"/>
    </source>
</evidence>